<feature type="compositionally biased region" description="Polar residues" evidence="3">
    <location>
        <begin position="1164"/>
        <end position="1174"/>
    </location>
</feature>
<feature type="compositionally biased region" description="Low complexity" evidence="3">
    <location>
        <begin position="1739"/>
        <end position="1749"/>
    </location>
</feature>
<feature type="region of interest" description="Disordered" evidence="3">
    <location>
        <begin position="149"/>
        <end position="175"/>
    </location>
</feature>
<dbReference type="PANTHER" id="PTHR10751">
    <property type="entry name" value="GUANYLATE BINDING PROTEIN"/>
    <property type="match status" value="1"/>
</dbReference>
<feature type="region of interest" description="Disordered" evidence="3">
    <location>
        <begin position="904"/>
        <end position="961"/>
    </location>
</feature>
<dbReference type="OrthoDB" id="2135133at2759"/>
<dbReference type="Proteomes" id="UP000224006">
    <property type="component" value="Unassembled WGS sequence"/>
</dbReference>
<feature type="region of interest" description="Disordered" evidence="3">
    <location>
        <begin position="1531"/>
        <end position="1565"/>
    </location>
</feature>
<keyword evidence="2" id="KW-0175">Coiled coil</keyword>
<feature type="region of interest" description="Disordered" evidence="3">
    <location>
        <begin position="85"/>
        <end position="122"/>
    </location>
</feature>
<dbReference type="InterPro" id="IPR036543">
    <property type="entry name" value="Guanylate-bd_C_sf"/>
</dbReference>
<feature type="region of interest" description="Disordered" evidence="3">
    <location>
        <begin position="9"/>
        <end position="44"/>
    </location>
</feature>
<feature type="region of interest" description="Disordered" evidence="3">
    <location>
        <begin position="189"/>
        <end position="223"/>
    </location>
</feature>
<dbReference type="GO" id="GO:0003924">
    <property type="term" value="F:GTPase activity"/>
    <property type="evidence" value="ECO:0007669"/>
    <property type="project" value="InterPro"/>
</dbReference>
<keyword evidence="7" id="KW-1185">Reference proteome</keyword>
<evidence type="ECO:0000313" key="6">
    <source>
        <dbReference type="EMBL" id="PFH34019.1"/>
    </source>
</evidence>
<evidence type="ECO:0000259" key="5">
    <source>
        <dbReference type="Pfam" id="PF02841"/>
    </source>
</evidence>
<keyword evidence="1" id="KW-0378">Hydrolase</keyword>
<dbReference type="GO" id="GO:0005525">
    <property type="term" value="F:GTP binding"/>
    <property type="evidence" value="ECO:0007669"/>
    <property type="project" value="InterPro"/>
</dbReference>
<feature type="region of interest" description="Disordered" evidence="3">
    <location>
        <begin position="1087"/>
        <end position="1109"/>
    </location>
</feature>
<evidence type="ECO:0000313" key="7">
    <source>
        <dbReference type="Proteomes" id="UP000224006"/>
    </source>
</evidence>
<protein>
    <recommendedName>
        <fullName evidence="8">Guanylate-binding protein</fullName>
    </recommendedName>
</protein>
<dbReference type="Pfam" id="PF02263">
    <property type="entry name" value="GBP"/>
    <property type="match status" value="1"/>
</dbReference>
<dbReference type="SUPFAM" id="SSF48340">
    <property type="entry name" value="Interferon-induced guanylate-binding protein 1 (GBP1), C-terminal domain"/>
    <property type="match status" value="1"/>
</dbReference>
<name>A0A2A9M7W1_BESBE</name>
<organism evidence="6 7">
    <name type="scientific">Besnoitia besnoiti</name>
    <name type="common">Apicomplexan protozoan</name>
    <dbReference type="NCBI Taxonomy" id="94643"/>
    <lineage>
        <taxon>Eukaryota</taxon>
        <taxon>Sar</taxon>
        <taxon>Alveolata</taxon>
        <taxon>Apicomplexa</taxon>
        <taxon>Conoidasida</taxon>
        <taxon>Coccidia</taxon>
        <taxon>Eucoccidiorida</taxon>
        <taxon>Eimeriorina</taxon>
        <taxon>Sarcocystidae</taxon>
        <taxon>Besnoitia</taxon>
    </lineage>
</organism>
<dbReference type="GeneID" id="40312097"/>
<evidence type="ECO:0000256" key="2">
    <source>
        <dbReference type="SAM" id="Coils"/>
    </source>
</evidence>
<dbReference type="KEGG" id="bbes:BESB_071710"/>
<feature type="domain" description="Guanylate-binding protein N-terminal" evidence="4">
    <location>
        <begin position="1324"/>
        <end position="1532"/>
    </location>
</feature>
<evidence type="ECO:0000256" key="1">
    <source>
        <dbReference type="ARBA" id="ARBA00022801"/>
    </source>
</evidence>
<dbReference type="InterPro" id="IPR015894">
    <property type="entry name" value="Guanylate-bd_N"/>
</dbReference>
<feature type="region of interest" description="Disordered" evidence="3">
    <location>
        <begin position="1003"/>
        <end position="1041"/>
    </location>
</feature>
<feature type="region of interest" description="Disordered" evidence="3">
    <location>
        <begin position="1735"/>
        <end position="1756"/>
    </location>
</feature>
<evidence type="ECO:0000259" key="4">
    <source>
        <dbReference type="Pfam" id="PF02263"/>
    </source>
</evidence>
<dbReference type="Gene3D" id="3.40.50.300">
    <property type="entry name" value="P-loop containing nucleotide triphosphate hydrolases"/>
    <property type="match status" value="1"/>
</dbReference>
<dbReference type="EMBL" id="NWUJ01000007">
    <property type="protein sequence ID" value="PFH34019.1"/>
    <property type="molecule type" value="Genomic_DNA"/>
</dbReference>
<dbReference type="Pfam" id="PF02841">
    <property type="entry name" value="GBP_C"/>
    <property type="match status" value="1"/>
</dbReference>
<accession>A0A2A9M7W1</accession>
<sequence>MNHAVPVLRPAFPAPFEHSPASPHGARRGGSPPPPRRSFSFSHSRLSGASPLAVLASAAAPPMSPACFLTGDALSASLSGVEPKAQKPIRSASKSLGQKAPSSWAVGPTDTGRALSAPGGPRAAGDFLSGGCSLEGAKAKTDLRGASDDEALNLTATNPSSRKATHDRTAADMSSKSYRTVDPWASFDASGRLRGGRATGDGKAPWQEPQKTWGAKGQPAGPATSFYRGRSEGTDVPAADAPNYPYVARPSNESCSTAASYYYYGDAPKAGAASWGRLQLSDGIRYASASLGKSFSGTEVPAAPLPHAEGPAGLHASASLGADFFRSTAEPLGAVGASAVVPAVPHYPYSLADPALSMATPIFQSVHYSQPYLSSSLARGIEGNCDYAVDARQALSGLGLVEEFTELASSTLQVDAAGGPWASGNSLPSVDGVALPGIFRVAERGRRADAGPPPQTYTVVPGGVAPRIQAAASDVASRTLWRAAGLAPPDGGPRSSQPQAQGALPFPNISSVFSSGKEDIATLSCEKSSILADSCADTAPEAPPAIRSSASVFSQLSLDPRLLIPSQAATRGRRDSAGSSVYLYPTGAAVGLGSVYRRLSLPATALSVGTSWASAGGSHSQTVSGWVSQASPACLGVSGEHPQVAAPQPGEKAVRPSSHSSCAPGLAEGTLTRRQLQPRKTPVCSLPVSFSAASNGEGTLQNGGVCTPPLLPSVPLFSASHTSAGDAQPPGTSAAVGAQAPAHAERRGRGPLSQASWSEESPVAAAGCVDRTSFQGAADLGGLCAERGERLESRSRALQCGAEVSGASTPWSVAATCNSSQGSTYGRGRKKVLLSSPSSATAPGRTSVSLEARSGVARASSVEWDEATATKSRRRTAASAGRAGAAAALAARKGEENAAVKTHDLIKADGGPGRHPTAADSHRGGSGWRQSATEPSAARQSSRSACAAAGRLATGPRKDARCRGFSKERLGSQAQHIAPQESGGLQAFLDDAVAAISAFFGGQPDLETEPRAQPGARRQRGGAGSKARRSETEGVRGSPVVGTINGFAYPGGCDGAASSAGALSGAPVVTSRVTTTRRLPAVPVAPLDSSCLLSSDPRHDSRPAVKLSPVRNVTSGVAASGPQVSPVEPLEPVCPPVAQAPAEAAPASPSPSASPVPEKALSAAGSSLQSTDASSDPLATFGERAARVGKALSRREERSRNEVEESLDERSLADESQSPASAVPLSARVHLCCGVLARLMMRPAGSLCLGSPTAGGSLARLPFASAAFHSFPSLSGDRPREERSSTLGICSVLLETTAKPSNRRRLLSRPMRLIHVNRWDGREVLTVDEQARNFLNDLGTQPVAVISVCGVVQTGKSALTNLLLDETHMLSPSGFPVGTPAKLEGEKNPASISLGAGAGGRHSYDAPQAGSGHGMREEDEFDGVEEATEAGKRFGKRSVHDGCTDGVWIQAVASAAGGHEGKDDITFLVLDFEGVGCTRKTVEHDQRLFTLAMLVSHYLIYNTRGVLDADAISSLAAVSMWTQKLVHSSSCDAMRDSPGSRAGSSRLSPRAGGSPSHAHGGPSVPSGWRAPSLLWTLQDFNYTLFDEDEYPLTEDDYLEAVVATATRPVPCCFPFSSSFALGSGACASSRVCAELNLPHIRMLRQQLATLFTERACLAFPHPMGDYAPADLFVDGLASGDQTPSAANLVGGGCDFLAAGDCGGSSRATVGALLSRAGAGNSSFASSFPAVSRKAGGEAAGEASPSRQGSGRVGRRRSSSQFTFFDAPAPRGSAFFSASSPPIAGAETQRESGCGVAQFDGRQSVLETVPVADFQPIYRRRLQQAKNLVFKECRLRAAQEVPTTGASFAKVLQKIIDGINDGEVPEGSSVVVGVQKEECRQWKEKCEQNFMAELRAAFQSRLPISNRELQEGALALQKKALALFKMHIIGDDDVVRSYKQQLKDRLRKITDRAIEENERHGEWKARSRLRGVRERLNIDEKLNERLYDSMAQVNDDVERLKQEFNADLRGPSHVFERMLNDQIDELLAKGSEIVCESLLDQSRQAERAVSELQRKAEEAELTLERTHELQQKLQTRDYEAEQLRRALEEERARRLSTGSGFSEYEDEFGRYRTRRSTSRRRGRSRIGVSSQSKCLGQKKCTIM</sequence>
<evidence type="ECO:0008006" key="8">
    <source>
        <dbReference type="Google" id="ProtNLM"/>
    </source>
</evidence>
<feature type="domain" description="Guanylate-binding protein/Atlastin C-terminal" evidence="5">
    <location>
        <begin position="1842"/>
        <end position="2091"/>
    </location>
</feature>
<comment type="caution">
    <text evidence="6">The sequence shown here is derived from an EMBL/GenBank/DDBJ whole genome shotgun (WGS) entry which is preliminary data.</text>
</comment>
<feature type="compositionally biased region" description="Low complexity" evidence="3">
    <location>
        <begin position="1551"/>
        <end position="1565"/>
    </location>
</feature>
<dbReference type="InterPro" id="IPR027417">
    <property type="entry name" value="P-loop_NTPase"/>
</dbReference>
<dbReference type="InterPro" id="IPR003191">
    <property type="entry name" value="Guanylate-bd/ATL_C"/>
</dbReference>
<gene>
    <name evidence="6" type="ORF">BESB_071710</name>
</gene>
<dbReference type="VEuPathDB" id="ToxoDB:BESB_071710"/>
<dbReference type="SUPFAM" id="SSF52540">
    <property type="entry name" value="P-loop containing nucleoside triphosphate hydrolases"/>
    <property type="match status" value="1"/>
</dbReference>
<feature type="compositionally biased region" description="Low complexity" evidence="3">
    <location>
        <begin position="936"/>
        <end position="953"/>
    </location>
</feature>
<feature type="coiled-coil region" evidence="2">
    <location>
        <begin position="2034"/>
        <end position="2075"/>
    </location>
</feature>
<proteinExistence type="predicted"/>
<feature type="region of interest" description="Disordered" evidence="3">
    <location>
        <begin position="1140"/>
        <end position="1220"/>
    </location>
</feature>
<feature type="region of interest" description="Disordered" evidence="3">
    <location>
        <begin position="717"/>
        <end position="759"/>
    </location>
</feature>
<feature type="region of interest" description="Disordered" evidence="3">
    <location>
        <begin position="484"/>
        <end position="504"/>
    </location>
</feature>
<evidence type="ECO:0000256" key="3">
    <source>
        <dbReference type="SAM" id="MobiDB-lite"/>
    </source>
</evidence>
<feature type="region of interest" description="Disordered" evidence="3">
    <location>
        <begin position="641"/>
        <end position="678"/>
    </location>
</feature>
<dbReference type="RefSeq" id="XP_029218028.1">
    <property type="nucleotide sequence ID" value="XM_029365544.1"/>
</dbReference>
<reference evidence="6 7" key="1">
    <citation type="submission" date="2017-09" db="EMBL/GenBank/DDBJ databases">
        <title>Genome sequencing of Besnoitia besnoiti strain Bb-Ger1.</title>
        <authorList>
            <person name="Schares G."/>
            <person name="Venepally P."/>
            <person name="Lorenzi H.A."/>
        </authorList>
    </citation>
    <scope>NUCLEOTIDE SEQUENCE [LARGE SCALE GENOMIC DNA]</scope>
    <source>
        <strain evidence="6 7">Bb-Ger1</strain>
    </source>
</reference>
<feature type="compositionally biased region" description="Basic and acidic residues" evidence="3">
    <location>
        <begin position="1193"/>
        <end position="1213"/>
    </location>
</feature>